<sequence>MLEHLDIRNLATTNYCFVRRFIELMPLETLYLARQSNADLRMFSEFRGEFRATLLVDRNHLDYESVTYSDMINRPHKLTPVYNLSVHMGPHINPEALIAKMVKQVYRTLYIYGDYHWRQILDFFHTDLRCVKLYGNMEMPRNEMTDFFTTLLGRLIPWVIILNENSDGTWIHYARQVWSDWEHASSFHAHDGQHYYRLTVTGKDDVTRRLNIRNWVPQPGDPEEYEKTDAEDNVVE</sequence>
<name>A0A7E4UM72_PANRE</name>
<dbReference type="Proteomes" id="UP000492821">
    <property type="component" value="Unassembled WGS sequence"/>
</dbReference>
<accession>A0A7E4UM72</accession>
<dbReference type="WBParaSite" id="Pan_g10434.t1">
    <property type="protein sequence ID" value="Pan_g10434.t1"/>
    <property type="gene ID" value="Pan_g10434"/>
</dbReference>
<protein>
    <submittedName>
        <fullName evidence="3">FBA_2 domain-containing protein</fullName>
    </submittedName>
</protein>
<evidence type="ECO:0000313" key="2">
    <source>
        <dbReference type="Proteomes" id="UP000492821"/>
    </source>
</evidence>
<evidence type="ECO:0000313" key="3">
    <source>
        <dbReference type="WBParaSite" id="Pan_g10434.t1"/>
    </source>
</evidence>
<reference evidence="3" key="2">
    <citation type="submission" date="2020-10" db="UniProtKB">
        <authorList>
            <consortium name="WormBaseParasite"/>
        </authorList>
    </citation>
    <scope>IDENTIFICATION</scope>
</reference>
<reference evidence="2" key="1">
    <citation type="journal article" date="2013" name="Genetics">
        <title>The draft genome and transcriptome of Panagrellus redivivus are shaped by the harsh demands of a free-living lifestyle.</title>
        <authorList>
            <person name="Srinivasan J."/>
            <person name="Dillman A.R."/>
            <person name="Macchietto M.G."/>
            <person name="Heikkinen L."/>
            <person name="Lakso M."/>
            <person name="Fracchia K.M."/>
            <person name="Antoshechkin I."/>
            <person name="Mortazavi A."/>
            <person name="Wong G."/>
            <person name="Sternberg P.W."/>
        </authorList>
    </citation>
    <scope>NUCLEOTIDE SEQUENCE [LARGE SCALE GENOMIC DNA]</scope>
    <source>
        <strain evidence="2">MT8872</strain>
    </source>
</reference>
<evidence type="ECO:0000256" key="1">
    <source>
        <dbReference type="SAM" id="MobiDB-lite"/>
    </source>
</evidence>
<keyword evidence="2" id="KW-1185">Reference proteome</keyword>
<feature type="region of interest" description="Disordered" evidence="1">
    <location>
        <begin position="217"/>
        <end position="236"/>
    </location>
</feature>
<dbReference type="AlphaFoldDB" id="A0A7E4UM72"/>
<proteinExistence type="predicted"/>
<organism evidence="2 3">
    <name type="scientific">Panagrellus redivivus</name>
    <name type="common">Microworm</name>
    <dbReference type="NCBI Taxonomy" id="6233"/>
    <lineage>
        <taxon>Eukaryota</taxon>
        <taxon>Metazoa</taxon>
        <taxon>Ecdysozoa</taxon>
        <taxon>Nematoda</taxon>
        <taxon>Chromadorea</taxon>
        <taxon>Rhabditida</taxon>
        <taxon>Tylenchina</taxon>
        <taxon>Panagrolaimomorpha</taxon>
        <taxon>Panagrolaimoidea</taxon>
        <taxon>Panagrolaimidae</taxon>
        <taxon>Panagrellus</taxon>
    </lineage>
</organism>